<dbReference type="Ensembl" id="ENSPKIT00000003715.1">
    <property type="protein sequence ID" value="ENSPKIP00000023041.1"/>
    <property type="gene ID" value="ENSPKIG00000006830.1"/>
</dbReference>
<protein>
    <submittedName>
        <fullName evidence="9">G protein-coupled receptor class C group 5 member D</fullName>
    </submittedName>
</protein>
<dbReference type="AlphaFoldDB" id="A0A3B3RZ15"/>
<accession>A0A3B3RZ15</accession>
<comment type="subcellular location">
    <subcellularLocation>
        <location evidence="1">Membrane</location>
        <topology evidence="1">Multi-pass membrane protein</topology>
    </subcellularLocation>
</comment>
<comment type="similarity">
    <text evidence="2">Belongs to the G-protein coupled receptor 3 family.</text>
</comment>
<evidence type="ECO:0000256" key="1">
    <source>
        <dbReference type="ARBA" id="ARBA00004141"/>
    </source>
</evidence>
<evidence type="ECO:0000256" key="6">
    <source>
        <dbReference type="SAM" id="MobiDB-lite"/>
    </source>
</evidence>
<evidence type="ECO:0000256" key="4">
    <source>
        <dbReference type="ARBA" id="ARBA00022989"/>
    </source>
</evidence>
<evidence type="ECO:0000256" key="3">
    <source>
        <dbReference type="ARBA" id="ARBA00022692"/>
    </source>
</evidence>
<feature type="transmembrane region" description="Helical" evidence="7">
    <location>
        <begin position="191"/>
        <end position="216"/>
    </location>
</feature>
<dbReference type="STRING" id="1676925.ENSPKIP00000023041"/>
<name>A0A3B3RZ15_9TELE</name>
<organism evidence="9 10">
    <name type="scientific">Paramormyrops kingsleyae</name>
    <dbReference type="NCBI Taxonomy" id="1676925"/>
    <lineage>
        <taxon>Eukaryota</taxon>
        <taxon>Metazoa</taxon>
        <taxon>Chordata</taxon>
        <taxon>Craniata</taxon>
        <taxon>Vertebrata</taxon>
        <taxon>Euteleostomi</taxon>
        <taxon>Actinopterygii</taxon>
        <taxon>Neopterygii</taxon>
        <taxon>Teleostei</taxon>
        <taxon>Osteoglossocephala</taxon>
        <taxon>Osteoglossomorpha</taxon>
        <taxon>Osteoglossiformes</taxon>
        <taxon>Mormyridae</taxon>
        <taxon>Paramormyrops</taxon>
    </lineage>
</organism>
<evidence type="ECO:0000256" key="7">
    <source>
        <dbReference type="SAM" id="Phobius"/>
    </source>
</evidence>
<evidence type="ECO:0000256" key="5">
    <source>
        <dbReference type="ARBA" id="ARBA00023136"/>
    </source>
</evidence>
<dbReference type="GO" id="GO:0005886">
    <property type="term" value="C:plasma membrane"/>
    <property type="evidence" value="ECO:0007669"/>
    <property type="project" value="TreeGrafter"/>
</dbReference>
<feature type="transmembrane region" description="Helical" evidence="7">
    <location>
        <begin position="43"/>
        <end position="70"/>
    </location>
</feature>
<dbReference type="PANTHER" id="PTHR14511:SF7">
    <property type="entry name" value="RETINOIC ACID-INDUCED PROTEIN 3"/>
    <property type="match status" value="1"/>
</dbReference>
<evidence type="ECO:0000313" key="9">
    <source>
        <dbReference type="Ensembl" id="ENSPKIP00000023041.1"/>
    </source>
</evidence>
<dbReference type="Pfam" id="PF00003">
    <property type="entry name" value="7tm_3"/>
    <property type="match status" value="1"/>
</dbReference>
<evidence type="ECO:0000313" key="10">
    <source>
        <dbReference type="Proteomes" id="UP000261540"/>
    </source>
</evidence>
<dbReference type="GO" id="GO:0004930">
    <property type="term" value="F:G protein-coupled receptor activity"/>
    <property type="evidence" value="ECO:0007669"/>
    <property type="project" value="InterPro"/>
</dbReference>
<dbReference type="InterPro" id="IPR051753">
    <property type="entry name" value="RA-inducible_GPCR3"/>
</dbReference>
<dbReference type="GO" id="GO:0030295">
    <property type="term" value="F:protein kinase activator activity"/>
    <property type="evidence" value="ECO:0007669"/>
    <property type="project" value="TreeGrafter"/>
</dbReference>
<feature type="region of interest" description="Disordered" evidence="6">
    <location>
        <begin position="316"/>
        <end position="389"/>
    </location>
</feature>
<evidence type="ECO:0000256" key="2">
    <source>
        <dbReference type="ARBA" id="ARBA00007242"/>
    </source>
</evidence>
<reference evidence="9" key="2">
    <citation type="submission" date="2025-09" db="UniProtKB">
        <authorList>
            <consortium name="Ensembl"/>
        </authorList>
    </citation>
    <scope>IDENTIFICATION</scope>
</reference>
<dbReference type="PRINTS" id="PR01223">
    <property type="entry name" value="BRIDEOF7LESS"/>
</dbReference>
<proteinExistence type="inferred from homology"/>
<feature type="transmembrane region" description="Helical" evidence="7">
    <location>
        <begin position="153"/>
        <end position="171"/>
    </location>
</feature>
<dbReference type="Proteomes" id="UP000261540">
    <property type="component" value="Unplaced"/>
</dbReference>
<dbReference type="GeneTree" id="ENSGT00950000182961"/>
<feature type="transmembrane region" description="Helical" evidence="7">
    <location>
        <begin position="228"/>
        <end position="254"/>
    </location>
</feature>
<dbReference type="PANTHER" id="PTHR14511">
    <property type="entry name" value="G PROTEIN COUPLED RECEPTOR, CLASS C, GROUP 5"/>
    <property type="match status" value="1"/>
</dbReference>
<keyword evidence="10" id="KW-1185">Reference proteome</keyword>
<dbReference type="InterPro" id="IPR002956">
    <property type="entry name" value="Bride_of_7less"/>
</dbReference>
<dbReference type="GO" id="GO:0005118">
    <property type="term" value="F:sevenless binding"/>
    <property type="evidence" value="ECO:0007669"/>
    <property type="project" value="InterPro"/>
</dbReference>
<dbReference type="InterPro" id="IPR017978">
    <property type="entry name" value="GPCR_3_C"/>
</dbReference>
<feature type="transmembrane region" description="Helical" evidence="7">
    <location>
        <begin position="266"/>
        <end position="285"/>
    </location>
</feature>
<feature type="domain" description="G-protein coupled receptors family 3 profile" evidence="8">
    <location>
        <begin position="39"/>
        <end position="281"/>
    </location>
</feature>
<dbReference type="GO" id="GO:0043235">
    <property type="term" value="C:receptor complex"/>
    <property type="evidence" value="ECO:0007669"/>
    <property type="project" value="TreeGrafter"/>
</dbReference>
<feature type="transmembrane region" description="Helical" evidence="7">
    <location>
        <begin position="122"/>
        <end position="141"/>
    </location>
</feature>
<feature type="compositionally biased region" description="Basic and acidic residues" evidence="6">
    <location>
        <begin position="323"/>
        <end position="339"/>
    </location>
</feature>
<keyword evidence="4 7" id="KW-1133">Transmembrane helix</keyword>
<feature type="transmembrane region" description="Helical" evidence="7">
    <location>
        <begin position="91"/>
        <end position="110"/>
    </location>
</feature>
<dbReference type="OrthoDB" id="8701926at2759"/>
<keyword evidence="5 7" id="KW-0472">Membrane</keyword>
<dbReference type="GO" id="GO:0007601">
    <property type="term" value="P:visual perception"/>
    <property type="evidence" value="ECO:0007669"/>
    <property type="project" value="InterPro"/>
</dbReference>
<keyword evidence="3 7" id="KW-0812">Transmembrane</keyword>
<sequence length="389" mass="42227">MNSNQSNTTSAPKPNGYTSTHQMASGCGSSLDPSFSFLCDTEAAWGIVVETLAALGLLVTLALLFATIAWTTWTSLRHRPLMATAGTATSLLLFLVGTAGMFSLTFAFVVRLDPATCPTRVFLFGVLSALCFSALVSRSLALRGLVRGWAEAGLTLALSSVQAVVAAEWLLTVLVRDQQPCRYSQAEFVVLLIYVLCLVSAALCCSVSCLCLFGCPRKEARNRAGAQALLLCLTVTLSVAVWVVWITLLTWGNWEMGRRPLWDDPVLSVALVSNAWVLLLGHGLAQAAILRQTLRSGEETPLDFTGWTSPSGEMAGLQGVKKTGRENRSFESDNQDWRGKRNNAAIRSPYESGFSMSDIDPGKDYSIPRPQTTNTDVPYEDYYGRRLSS</sequence>
<reference evidence="9" key="1">
    <citation type="submission" date="2025-08" db="UniProtKB">
        <authorList>
            <consortium name="Ensembl"/>
        </authorList>
    </citation>
    <scope>IDENTIFICATION</scope>
</reference>
<dbReference type="GO" id="GO:0070062">
    <property type="term" value="C:extracellular exosome"/>
    <property type="evidence" value="ECO:0007669"/>
    <property type="project" value="TreeGrafter"/>
</dbReference>
<evidence type="ECO:0000259" key="8">
    <source>
        <dbReference type="Pfam" id="PF00003"/>
    </source>
</evidence>